<evidence type="ECO:0000256" key="4">
    <source>
        <dbReference type="ARBA" id="ARBA00022448"/>
    </source>
</evidence>
<dbReference type="PANTHER" id="PTHR42930:SF3">
    <property type="entry name" value="PHOSPHATE-SPECIFIC TRANSPORT SYSTEM ACCESSORY PROTEIN PHOU"/>
    <property type="match status" value="1"/>
</dbReference>
<comment type="subunit">
    <text evidence="3 8">Homodimer.</text>
</comment>
<proteinExistence type="inferred from homology"/>
<evidence type="ECO:0000313" key="10">
    <source>
        <dbReference type="EMBL" id="ABF75733.1"/>
    </source>
</evidence>
<keyword evidence="6 8" id="KW-0592">Phosphate transport</keyword>
<dbReference type="InterPro" id="IPR028366">
    <property type="entry name" value="PhoU"/>
</dbReference>
<comment type="subcellular location">
    <subcellularLocation>
        <location evidence="1 8">Cytoplasm</location>
    </subcellularLocation>
</comment>
<dbReference type="GO" id="GO:0006817">
    <property type="term" value="P:phosphate ion transport"/>
    <property type="evidence" value="ECO:0007669"/>
    <property type="project" value="UniProtKB-KW"/>
</dbReference>
<feature type="domain" description="PhoU" evidence="9">
    <location>
        <begin position="130"/>
        <end position="210"/>
    </location>
</feature>
<dbReference type="InterPro" id="IPR026022">
    <property type="entry name" value="PhoU_dom"/>
</dbReference>
<comment type="function">
    <text evidence="7 8">Plays a role in the regulation of phosphate uptake.</text>
</comment>
<evidence type="ECO:0000259" key="9">
    <source>
        <dbReference type="Pfam" id="PF01895"/>
    </source>
</evidence>
<dbReference type="PANTHER" id="PTHR42930">
    <property type="entry name" value="PHOSPHATE-SPECIFIC TRANSPORT SYSTEM ACCESSORY PROTEIN PHOU"/>
    <property type="match status" value="1"/>
</dbReference>
<dbReference type="SUPFAM" id="SSF109755">
    <property type="entry name" value="PhoU-like"/>
    <property type="match status" value="1"/>
</dbReference>
<dbReference type="EMBL" id="CP000378">
    <property type="protein sequence ID" value="ABF75733.1"/>
    <property type="molecule type" value="Genomic_DNA"/>
</dbReference>
<sequence length="234" mass="26115">MSDKHLSSQFDADLNAVSSKVLEMGGLVESQIVGAMRALNEFDRDTAEKVIAAEETLNAMEVDIDQECGNIIARRQPAARDLRLLMSISKTITNLERAGDEAEKIAKRVRRLVDEPAARAVNIAEIKVSGEMAVTILRRALDAFARLDTVAAAQIVKDDKEIDMEFRAFVRKLVSYMQEDPRTISVGLDYLFIAKAIERIGDHAKNIAEFIIYIVKGTDVRHQPRDTLDREANS</sequence>
<evidence type="ECO:0000256" key="2">
    <source>
        <dbReference type="ARBA" id="ARBA00008107"/>
    </source>
</evidence>
<dbReference type="NCBIfam" id="TIGR02135">
    <property type="entry name" value="phoU_full"/>
    <property type="match status" value="1"/>
</dbReference>
<dbReference type="FunFam" id="1.20.58.220:FF:000004">
    <property type="entry name" value="Phosphate-specific transport system accessory protein PhoU"/>
    <property type="match status" value="1"/>
</dbReference>
<evidence type="ECO:0000256" key="5">
    <source>
        <dbReference type="ARBA" id="ARBA00022490"/>
    </source>
</evidence>
<name>A0A0H2XMT3_BURO1</name>
<keyword evidence="4 8" id="KW-0813">Transport</keyword>
<reference evidence="10" key="1">
    <citation type="submission" date="2006-05" db="EMBL/GenBank/DDBJ databases">
        <title>Complete sequence of chromosome 1 of Burkholderia cenocepacia AU 1054.</title>
        <authorList>
            <consortium name="US DOE Joint Genome Institute"/>
            <person name="Copeland A."/>
            <person name="Lucas S."/>
            <person name="Lapidus A."/>
            <person name="Barry K."/>
            <person name="Detter J.C."/>
            <person name="Glavina del Rio T."/>
            <person name="Hammon N."/>
            <person name="Israni S."/>
            <person name="Dalin E."/>
            <person name="Tice H."/>
            <person name="Pitluck S."/>
            <person name="Chain P."/>
            <person name="Malfatti S."/>
            <person name="Shin M."/>
            <person name="Vergez L."/>
            <person name="Schmutz J."/>
            <person name="Larimer F."/>
            <person name="Land M."/>
            <person name="Hauser L."/>
            <person name="Kyrpides N."/>
            <person name="Lykidis A."/>
            <person name="LiPuma J.J."/>
            <person name="Konstantinidis K."/>
            <person name="Tiedje J.M."/>
            <person name="Richardson P."/>
        </authorList>
    </citation>
    <scope>NUCLEOTIDE SEQUENCE [LARGE SCALE GENOMIC DNA]</scope>
    <source>
        <strain evidence="10">AU 1054</strain>
    </source>
</reference>
<gene>
    <name evidence="10" type="ordered locus">Bcen_0823</name>
</gene>
<dbReference type="Gene3D" id="1.20.58.220">
    <property type="entry name" value="Phosphate transport system protein phou homolog 2, domain 2"/>
    <property type="match status" value="1"/>
</dbReference>
<dbReference type="InterPro" id="IPR038078">
    <property type="entry name" value="PhoU-like_sf"/>
</dbReference>
<dbReference type="AlphaFoldDB" id="A0A0H2XMT3"/>
<evidence type="ECO:0000256" key="1">
    <source>
        <dbReference type="ARBA" id="ARBA00004496"/>
    </source>
</evidence>
<dbReference type="GO" id="GO:0005737">
    <property type="term" value="C:cytoplasm"/>
    <property type="evidence" value="ECO:0007669"/>
    <property type="project" value="UniProtKB-SubCell"/>
</dbReference>
<evidence type="ECO:0000256" key="3">
    <source>
        <dbReference type="ARBA" id="ARBA00011738"/>
    </source>
</evidence>
<feature type="domain" description="PhoU" evidence="9">
    <location>
        <begin position="21"/>
        <end position="109"/>
    </location>
</feature>
<evidence type="ECO:0000256" key="6">
    <source>
        <dbReference type="ARBA" id="ARBA00022592"/>
    </source>
</evidence>
<organism evidence="10">
    <name type="scientific">Burkholderia orbicola (strain AU 1054)</name>
    <dbReference type="NCBI Taxonomy" id="331271"/>
    <lineage>
        <taxon>Bacteria</taxon>
        <taxon>Pseudomonadati</taxon>
        <taxon>Pseudomonadota</taxon>
        <taxon>Betaproteobacteria</taxon>
        <taxon>Burkholderiales</taxon>
        <taxon>Burkholderiaceae</taxon>
        <taxon>Burkholderia</taxon>
        <taxon>Burkholderia cepacia complex</taxon>
        <taxon>Burkholderia orbicola</taxon>
    </lineage>
</organism>
<dbReference type="PIRSF" id="PIRSF003107">
    <property type="entry name" value="PhoU"/>
    <property type="match status" value="1"/>
</dbReference>
<dbReference type="HOGENOM" id="CLU_078518_2_1_4"/>
<comment type="similarity">
    <text evidence="2 8">Belongs to the PhoU family.</text>
</comment>
<dbReference type="GO" id="GO:0045936">
    <property type="term" value="P:negative regulation of phosphate metabolic process"/>
    <property type="evidence" value="ECO:0007669"/>
    <property type="project" value="InterPro"/>
</dbReference>
<evidence type="ECO:0000256" key="8">
    <source>
        <dbReference type="PIRNR" id="PIRNR003107"/>
    </source>
</evidence>
<keyword evidence="5 8" id="KW-0963">Cytoplasm</keyword>
<accession>A0A0H2XMT3</accession>
<dbReference type="Pfam" id="PF01895">
    <property type="entry name" value="PhoU"/>
    <property type="match status" value="2"/>
</dbReference>
<evidence type="ECO:0000256" key="7">
    <source>
        <dbReference type="ARBA" id="ARBA00056181"/>
    </source>
</evidence>
<dbReference type="GO" id="GO:0030643">
    <property type="term" value="P:intracellular phosphate ion homeostasis"/>
    <property type="evidence" value="ECO:0007669"/>
    <property type="project" value="InterPro"/>
</dbReference>
<protein>
    <recommendedName>
        <fullName evidence="8">Phosphate-specific transport system accessory protein PhoU</fullName>
    </recommendedName>
</protein>